<dbReference type="Proteomes" id="UP000650582">
    <property type="component" value="Unassembled WGS sequence"/>
</dbReference>
<gene>
    <name evidence="2" type="ORF">RHS04_07817</name>
</gene>
<accession>A0A8H7H390</accession>
<feature type="region of interest" description="Disordered" evidence="1">
    <location>
        <begin position="120"/>
        <end position="162"/>
    </location>
</feature>
<feature type="compositionally biased region" description="Polar residues" evidence="1">
    <location>
        <begin position="135"/>
        <end position="148"/>
    </location>
</feature>
<sequence>MPWGLSPHCCPGCPALYSTQRALSHHLTNSDSCRKADFKLRYQWLKKCTRRCHPAIPKNNPNSTAEPGPSHKCRSIDHPLPHSSGHDAPFGDQHVTEINPVSAGNIVIDVDEDLDATKHGEMDVDQGDEPGQHANPVNASGESSQREYQPSEPPPCPEPLDSAAYVKRHPHCNAGGVLRWVVNVEAHLPYAIILKESKMFEIAHWLANQPLTNEACNAFLQMSWVRELNLIEQIAKYPKESRLTVEKRTAVP</sequence>
<comment type="caution">
    <text evidence="2">The sequence shown here is derived from an EMBL/GenBank/DDBJ whole genome shotgun (WGS) entry which is preliminary data.</text>
</comment>
<evidence type="ECO:0000313" key="2">
    <source>
        <dbReference type="EMBL" id="KAF8672250.1"/>
    </source>
</evidence>
<protein>
    <submittedName>
        <fullName evidence="2">Uncharacterized protein</fullName>
    </submittedName>
</protein>
<dbReference type="EMBL" id="JACYCC010000203">
    <property type="protein sequence ID" value="KAF8672250.1"/>
    <property type="molecule type" value="Genomic_DNA"/>
</dbReference>
<reference evidence="2" key="1">
    <citation type="submission" date="2020-09" db="EMBL/GenBank/DDBJ databases">
        <title>Comparative genome analyses of four rice-infecting Rhizoctonia solani isolates reveal extensive enrichment of homogalacturonan modification genes.</title>
        <authorList>
            <person name="Lee D.-Y."/>
            <person name="Jeon J."/>
            <person name="Kim K.-T."/>
            <person name="Cheong K."/>
            <person name="Song H."/>
            <person name="Choi G."/>
            <person name="Ko J."/>
            <person name="Opiyo S.O."/>
            <person name="Zuo S."/>
            <person name="Madhav S."/>
            <person name="Lee Y.-H."/>
            <person name="Wang G.-L."/>
        </authorList>
    </citation>
    <scope>NUCLEOTIDE SEQUENCE</scope>
    <source>
        <strain evidence="2">AG1-IA YN-7</strain>
    </source>
</reference>
<dbReference type="AlphaFoldDB" id="A0A8H7H390"/>
<proteinExistence type="predicted"/>
<feature type="region of interest" description="Disordered" evidence="1">
    <location>
        <begin position="55"/>
        <end position="95"/>
    </location>
</feature>
<evidence type="ECO:0000313" key="3">
    <source>
        <dbReference type="Proteomes" id="UP000650582"/>
    </source>
</evidence>
<evidence type="ECO:0000256" key="1">
    <source>
        <dbReference type="SAM" id="MobiDB-lite"/>
    </source>
</evidence>
<organism evidence="2 3">
    <name type="scientific">Rhizoctonia solani</name>
    <dbReference type="NCBI Taxonomy" id="456999"/>
    <lineage>
        <taxon>Eukaryota</taxon>
        <taxon>Fungi</taxon>
        <taxon>Dikarya</taxon>
        <taxon>Basidiomycota</taxon>
        <taxon>Agaricomycotina</taxon>
        <taxon>Agaricomycetes</taxon>
        <taxon>Cantharellales</taxon>
        <taxon>Ceratobasidiaceae</taxon>
        <taxon>Rhizoctonia</taxon>
    </lineage>
</organism>
<name>A0A8H7H390_9AGAM</name>